<protein>
    <submittedName>
        <fullName evidence="3">Uncharacterized protein</fullName>
    </submittedName>
</protein>
<dbReference type="EMBL" id="KB467832">
    <property type="protein sequence ID" value="PCH34646.1"/>
    <property type="molecule type" value="Genomic_DNA"/>
</dbReference>
<gene>
    <name evidence="3" type="ORF">WOLCODRAFT_139486</name>
</gene>
<evidence type="ECO:0000256" key="1">
    <source>
        <dbReference type="SAM" id="MobiDB-lite"/>
    </source>
</evidence>
<feature type="compositionally biased region" description="Basic residues" evidence="1">
    <location>
        <begin position="64"/>
        <end position="87"/>
    </location>
</feature>
<feature type="chain" id="PRO_5013608223" evidence="2">
    <location>
        <begin position="17"/>
        <end position="668"/>
    </location>
</feature>
<sequence>MLMMIICPGRSCRARAASLVLAAAPCIRLVATLAPVPAPVRSVRHHGSYRHISQNAAPPARPPRPAHRRHHDATRASRGRASIRHPAGHALPRPGFAACPCTHGRAMCPPRTATTCACSCTAREGVGRGLRVRRSAARIGVLERRWTIILMTVGVGARQPAVRQSYAIRAGHQHRSRPGRLRPPPLTSDCAFRRGRTQARVRLRAHAHLHSTPCRASILSNFRRGVGRVARRANLRVCAPSLGSMRCSLWCRRGASSRRRVGAANATRVPADSTLAHAPAPSSVSVREIRDSRSLTCANPPRRAVACATPPPLAARSASTPRSCIHILCTRLLSQRAHLSPRRARAARASLARTQRDKGSRCADVSCHRHTVAPLAPALAPPRRCRALPRRVCERGTAFWTLPEGARTVARRALRALVSDAPTHRPPGDYAHMRTPRCARRFSPTSASRSPPAISPRSLAWGVGPTSAAAGSSRGAPRRRVLTRRAPAARAVERARRGACGYCPRGRGSAEMSAARAPCRVAVDPRRRPPQRRRTSLAAVPRHNGRRCPMRKLHHTGGRTCPSAGGAPRGCGARVRACGWDWGRRGVACPPRNRSSRPDLGRRKQLGAGRAWEPCARRPSGAGLRALLDIRGGAAAGAHGHPREGYSGRAGAHATEVYDSVEIHARRL</sequence>
<evidence type="ECO:0000313" key="4">
    <source>
        <dbReference type="Proteomes" id="UP000218811"/>
    </source>
</evidence>
<keyword evidence="2" id="KW-0732">Signal</keyword>
<dbReference type="OMA" id="PRRVCER"/>
<feature type="region of interest" description="Disordered" evidence="1">
    <location>
        <begin position="168"/>
        <end position="188"/>
    </location>
</feature>
<feature type="region of interest" description="Disordered" evidence="1">
    <location>
        <begin position="589"/>
        <end position="614"/>
    </location>
</feature>
<dbReference type="Proteomes" id="UP000218811">
    <property type="component" value="Unassembled WGS sequence"/>
</dbReference>
<proteinExistence type="predicted"/>
<feature type="signal peptide" evidence="2">
    <location>
        <begin position="1"/>
        <end position="16"/>
    </location>
</feature>
<feature type="compositionally biased region" description="Basic residues" evidence="1">
    <location>
        <begin position="171"/>
        <end position="180"/>
    </location>
</feature>
<evidence type="ECO:0000256" key="2">
    <source>
        <dbReference type="SAM" id="SignalP"/>
    </source>
</evidence>
<feature type="compositionally biased region" description="Low complexity" evidence="1">
    <location>
        <begin position="441"/>
        <end position="475"/>
    </location>
</feature>
<reference evidence="3 4" key="1">
    <citation type="journal article" date="2012" name="Science">
        <title>The Paleozoic origin of enzymatic lignin decomposition reconstructed from 31 fungal genomes.</title>
        <authorList>
            <person name="Floudas D."/>
            <person name="Binder M."/>
            <person name="Riley R."/>
            <person name="Barry K."/>
            <person name="Blanchette R.A."/>
            <person name="Henrissat B."/>
            <person name="Martinez A.T."/>
            <person name="Otillar R."/>
            <person name="Spatafora J.W."/>
            <person name="Yadav J.S."/>
            <person name="Aerts A."/>
            <person name="Benoit I."/>
            <person name="Boyd A."/>
            <person name="Carlson A."/>
            <person name="Copeland A."/>
            <person name="Coutinho P.M."/>
            <person name="de Vries R.P."/>
            <person name="Ferreira P."/>
            <person name="Findley K."/>
            <person name="Foster B."/>
            <person name="Gaskell J."/>
            <person name="Glotzer D."/>
            <person name="Gorecki P."/>
            <person name="Heitman J."/>
            <person name="Hesse C."/>
            <person name="Hori C."/>
            <person name="Igarashi K."/>
            <person name="Jurgens J.A."/>
            <person name="Kallen N."/>
            <person name="Kersten P."/>
            <person name="Kohler A."/>
            <person name="Kuees U."/>
            <person name="Kumar T.K.A."/>
            <person name="Kuo A."/>
            <person name="LaButti K."/>
            <person name="Larrondo L.F."/>
            <person name="Lindquist E."/>
            <person name="Ling A."/>
            <person name="Lombard V."/>
            <person name="Lucas S."/>
            <person name="Lundell T."/>
            <person name="Martin R."/>
            <person name="McLaughlin D.J."/>
            <person name="Morgenstern I."/>
            <person name="Morin E."/>
            <person name="Murat C."/>
            <person name="Nagy L.G."/>
            <person name="Nolan M."/>
            <person name="Ohm R.A."/>
            <person name="Patyshakuliyeva A."/>
            <person name="Rokas A."/>
            <person name="Ruiz-Duenas F.J."/>
            <person name="Sabat G."/>
            <person name="Salamov A."/>
            <person name="Samejima M."/>
            <person name="Schmutz J."/>
            <person name="Slot J.C."/>
            <person name="St John F."/>
            <person name="Stenlid J."/>
            <person name="Sun H."/>
            <person name="Sun S."/>
            <person name="Syed K."/>
            <person name="Tsang A."/>
            <person name="Wiebenga A."/>
            <person name="Young D."/>
            <person name="Pisabarro A."/>
            <person name="Eastwood D.C."/>
            <person name="Martin F."/>
            <person name="Cullen D."/>
            <person name="Grigoriev I.V."/>
            <person name="Hibbett D.S."/>
        </authorList>
    </citation>
    <scope>NUCLEOTIDE SEQUENCE [LARGE SCALE GENOMIC DNA]</scope>
    <source>
        <strain evidence="3 4">MD-104</strain>
    </source>
</reference>
<accession>A0A2H3IXG2</accession>
<name>A0A2H3IXG2_WOLCO</name>
<feature type="region of interest" description="Disordered" evidence="1">
    <location>
        <begin position="441"/>
        <end position="489"/>
    </location>
</feature>
<evidence type="ECO:0000313" key="3">
    <source>
        <dbReference type="EMBL" id="PCH34646.1"/>
    </source>
</evidence>
<dbReference type="AlphaFoldDB" id="A0A2H3IXG2"/>
<keyword evidence="4" id="KW-1185">Reference proteome</keyword>
<organism evidence="3 4">
    <name type="scientific">Wolfiporia cocos (strain MD-104)</name>
    <name type="common">Brown rot fungus</name>
    <dbReference type="NCBI Taxonomy" id="742152"/>
    <lineage>
        <taxon>Eukaryota</taxon>
        <taxon>Fungi</taxon>
        <taxon>Dikarya</taxon>
        <taxon>Basidiomycota</taxon>
        <taxon>Agaricomycotina</taxon>
        <taxon>Agaricomycetes</taxon>
        <taxon>Polyporales</taxon>
        <taxon>Phaeolaceae</taxon>
        <taxon>Wolfiporia</taxon>
    </lineage>
</organism>
<feature type="region of interest" description="Disordered" evidence="1">
    <location>
        <begin position="46"/>
        <end position="88"/>
    </location>
</feature>